<dbReference type="OrthoDB" id="9794294at2"/>
<feature type="domain" description="N-acetylmuramoyl-L-alanine amidase" evidence="7">
    <location>
        <begin position="16"/>
        <end position="171"/>
    </location>
</feature>
<evidence type="ECO:0000259" key="7">
    <source>
        <dbReference type="SMART" id="SM00644"/>
    </source>
</evidence>
<dbReference type="EMBL" id="VDGI01000001">
    <property type="protein sequence ID" value="TQR21781.1"/>
    <property type="molecule type" value="Genomic_DNA"/>
</dbReference>
<dbReference type="SUPFAM" id="SSF55846">
    <property type="entry name" value="N-acetylmuramoyl-L-alanine amidase-like"/>
    <property type="match status" value="1"/>
</dbReference>
<reference evidence="8 9" key="1">
    <citation type="submission" date="2019-06" db="EMBL/GenBank/DDBJ databases">
        <title>Psychrobacillus vulpis sp. nov., a new species isolated from feces of a red fox that inhabits in The Tablas de Daimiel Natural Park, Albacete, Spain.</title>
        <authorList>
            <person name="Rodriguez M."/>
            <person name="Reina J.C."/>
            <person name="Bejar V."/>
            <person name="Llamas I."/>
        </authorList>
    </citation>
    <scope>NUCLEOTIDE SEQUENCE [LARGE SCALE GENOMIC DNA]</scope>
    <source>
        <strain evidence="8 9">Z8</strain>
    </source>
</reference>
<dbReference type="GO" id="GO:0008745">
    <property type="term" value="F:N-acetylmuramoyl-L-alanine amidase activity"/>
    <property type="evidence" value="ECO:0007669"/>
    <property type="project" value="UniProtKB-EC"/>
</dbReference>
<dbReference type="GO" id="GO:0009253">
    <property type="term" value="P:peptidoglycan catabolic process"/>
    <property type="evidence" value="ECO:0007669"/>
    <property type="project" value="InterPro"/>
</dbReference>
<dbReference type="Pfam" id="PF01510">
    <property type="entry name" value="Amidase_2"/>
    <property type="match status" value="1"/>
</dbReference>
<keyword evidence="3" id="KW-0378">Hydrolase</keyword>
<dbReference type="AlphaFoldDB" id="A0A544TWH9"/>
<protein>
    <recommendedName>
        <fullName evidence="2">N-acetylmuramoyl-L-alanine amidase</fullName>
        <ecNumber evidence="2">3.5.1.28</ecNumber>
    </recommendedName>
    <alternativeName>
        <fullName evidence="6">Autolysin</fullName>
    </alternativeName>
    <alternativeName>
        <fullName evidence="5">Cell wall hydrolase</fullName>
    </alternativeName>
</protein>
<evidence type="ECO:0000256" key="5">
    <source>
        <dbReference type="ARBA" id="ARBA00030881"/>
    </source>
</evidence>
<dbReference type="InterPro" id="IPR002502">
    <property type="entry name" value="Amidase_domain"/>
</dbReference>
<dbReference type="EC" id="3.5.1.28" evidence="2"/>
<dbReference type="GO" id="GO:0009254">
    <property type="term" value="P:peptidoglycan turnover"/>
    <property type="evidence" value="ECO:0007669"/>
    <property type="project" value="TreeGrafter"/>
</dbReference>
<comment type="catalytic activity">
    <reaction evidence="1">
        <text>Hydrolyzes the link between N-acetylmuramoyl residues and L-amino acid residues in certain cell-wall glycopeptides.</text>
        <dbReference type="EC" id="3.5.1.28"/>
    </reaction>
</comment>
<evidence type="ECO:0000256" key="4">
    <source>
        <dbReference type="ARBA" id="ARBA00023316"/>
    </source>
</evidence>
<comment type="caution">
    <text evidence="8">The sequence shown here is derived from an EMBL/GenBank/DDBJ whole genome shotgun (WGS) entry which is preliminary data.</text>
</comment>
<evidence type="ECO:0000256" key="6">
    <source>
        <dbReference type="ARBA" id="ARBA00032390"/>
    </source>
</evidence>
<dbReference type="Gene3D" id="3.40.80.10">
    <property type="entry name" value="Peptidoglycan recognition protein-like"/>
    <property type="match status" value="1"/>
</dbReference>
<evidence type="ECO:0000313" key="9">
    <source>
        <dbReference type="Proteomes" id="UP000316626"/>
    </source>
</evidence>
<name>A0A544TWH9_9BACI</name>
<evidence type="ECO:0000256" key="3">
    <source>
        <dbReference type="ARBA" id="ARBA00022801"/>
    </source>
</evidence>
<keyword evidence="9" id="KW-1185">Reference proteome</keyword>
<evidence type="ECO:0000313" key="8">
    <source>
        <dbReference type="EMBL" id="TQR21781.1"/>
    </source>
</evidence>
<accession>A0A544TWH9</accession>
<dbReference type="GO" id="GO:0071555">
    <property type="term" value="P:cell wall organization"/>
    <property type="evidence" value="ECO:0007669"/>
    <property type="project" value="UniProtKB-KW"/>
</dbReference>
<proteinExistence type="predicted"/>
<dbReference type="PANTHER" id="PTHR30417">
    <property type="entry name" value="N-ACETYLMURAMOYL-L-ALANINE AMIDASE AMID"/>
    <property type="match status" value="1"/>
</dbReference>
<dbReference type="RefSeq" id="WP_142640907.1">
    <property type="nucleotide sequence ID" value="NZ_VDGI01000001.1"/>
</dbReference>
<dbReference type="Proteomes" id="UP000316626">
    <property type="component" value="Unassembled WGS sequence"/>
</dbReference>
<dbReference type="SMART" id="SM00644">
    <property type="entry name" value="Ami_2"/>
    <property type="match status" value="1"/>
</dbReference>
<evidence type="ECO:0000256" key="2">
    <source>
        <dbReference type="ARBA" id="ARBA00011901"/>
    </source>
</evidence>
<dbReference type="InterPro" id="IPR051206">
    <property type="entry name" value="NAMLAA_amidase_2"/>
</dbReference>
<keyword evidence="4" id="KW-0961">Cell wall biogenesis/degradation</keyword>
<sequence length="288" mass="32709">MATLNYEVKHIKKHPTTRTGRKLLRVSAEVLHYTANNGGTADNHFTYFNTTLPNANDKLPVEKKRFASAHIFVDRHKALELIPLDEVAFHANERKEGPLIPSLVATAPFYKGGNANLISIGIEMCMEKDGSIHQDTIERTILVVQMLEKKFGKQPIYRHFDVTGKNCPAPFVKDKSLWIEFLNDVNKDLAGVTNIEKIMWGKTELKLGQKGKITVLKDINVWEDSPHASGEIIHTRTLKKGGEFRVYNYRPEHGGQYYLGAGEWVTNMPEHIKYETPSKAMLEKLNNQ</sequence>
<dbReference type="InterPro" id="IPR036505">
    <property type="entry name" value="Amidase/PGRP_sf"/>
</dbReference>
<gene>
    <name evidence="8" type="ORF">FG384_02210</name>
</gene>
<dbReference type="CDD" id="cd06583">
    <property type="entry name" value="PGRP"/>
    <property type="match status" value="1"/>
</dbReference>
<dbReference type="PANTHER" id="PTHR30417:SF1">
    <property type="entry name" value="N-ACETYLMURAMOYL-L-ALANINE AMIDASE AMID"/>
    <property type="match status" value="1"/>
</dbReference>
<organism evidence="8 9">
    <name type="scientific">Psychrobacillus vulpis</name>
    <dbReference type="NCBI Taxonomy" id="2325572"/>
    <lineage>
        <taxon>Bacteria</taxon>
        <taxon>Bacillati</taxon>
        <taxon>Bacillota</taxon>
        <taxon>Bacilli</taxon>
        <taxon>Bacillales</taxon>
        <taxon>Bacillaceae</taxon>
        <taxon>Psychrobacillus</taxon>
    </lineage>
</organism>
<evidence type="ECO:0000256" key="1">
    <source>
        <dbReference type="ARBA" id="ARBA00001561"/>
    </source>
</evidence>